<keyword evidence="3" id="KW-1185">Reference proteome</keyword>
<feature type="region of interest" description="Disordered" evidence="1">
    <location>
        <begin position="52"/>
        <end position="75"/>
    </location>
</feature>
<evidence type="ECO:0000313" key="3">
    <source>
        <dbReference type="Proteomes" id="UP000570514"/>
    </source>
</evidence>
<sequence length="134" mass="14889">MSEAARNGVSRTHPNYWVGVEAEGIPLGWMDDMVKRLLMVLNSELIRLETAEAQISEKKGPDGEPPPHDLDGAERRTRLAKQMQTSLEKLMAMEEAGAKKRKPKVVKSDEEAVAEIERRLAQLVNARLGTGGDR</sequence>
<accession>A0A846MVW6</accession>
<evidence type="ECO:0000313" key="2">
    <source>
        <dbReference type="EMBL" id="NIK87644.1"/>
    </source>
</evidence>
<dbReference type="EMBL" id="JAASRM010000001">
    <property type="protein sequence ID" value="NIK87644.1"/>
    <property type="molecule type" value="Genomic_DNA"/>
</dbReference>
<comment type="caution">
    <text evidence="2">The sequence shown here is derived from an EMBL/GenBank/DDBJ whole genome shotgun (WGS) entry which is preliminary data.</text>
</comment>
<organism evidence="2 3">
    <name type="scientific">Rhizomicrobium palustre</name>
    <dbReference type="NCBI Taxonomy" id="189966"/>
    <lineage>
        <taxon>Bacteria</taxon>
        <taxon>Pseudomonadati</taxon>
        <taxon>Pseudomonadota</taxon>
        <taxon>Alphaproteobacteria</taxon>
        <taxon>Micropepsales</taxon>
        <taxon>Micropepsaceae</taxon>
        <taxon>Rhizomicrobium</taxon>
    </lineage>
</organism>
<proteinExistence type="predicted"/>
<reference evidence="2 3" key="1">
    <citation type="submission" date="2020-03" db="EMBL/GenBank/DDBJ databases">
        <title>Genomic Encyclopedia of Type Strains, Phase IV (KMG-IV): sequencing the most valuable type-strain genomes for metagenomic binning, comparative biology and taxonomic classification.</title>
        <authorList>
            <person name="Goeker M."/>
        </authorList>
    </citation>
    <scope>NUCLEOTIDE SEQUENCE [LARGE SCALE GENOMIC DNA]</scope>
    <source>
        <strain evidence="2 3">DSM 19867</strain>
    </source>
</reference>
<gene>
    <name evidence="2" type="ORF">FHS83_000962</name>
</gene>
<protein>
    <submittedName>
        <fullName evidence="2">Uncharacterized protein</fullName>
    </submittedName>
</protein>
<evidence type="ECO:0000256" key="1">
    <source>
        <dbReference type="SAM" id="MobiDB-lite"/>
    </source>
</evidence>
<dbReference type="Proteomes" id="UP000570514">
    <property type="component" value="Unassembled WGS sequence"/>
</dbReference>
<dbReference type="AlphaFoldDB" id="A0A846MVW6"/>
<name>A0A846MVW6_9PROT</name>
<dbReference type="RefSeq" id="WP_167081442.1">
    <property type="nucleotide sequence ID" value="NZ_BAAADC010000001.1"/>
</dbReference>